<comment type="subcellular location">
    <subcellularLocation>
        <location evidence="15">Cell projection</location>
        <location evidence="15">Cilium</location>
        <location evidence="15">Flagellum membrane</location>
        <topology evidence="15">Multi-pass membrane protein</topology>
    </subcellularLocation>
</comment>
<evidence type="ECO:0000256" key="7">
    <source>
        <dbReference type="ARBA" id="ARBA00022989"/>
    </source>
</evidence>
<evidence type="ECO:0000256" key="1">
    <source>
        <dbReference type="ARBA" id="ARBA00007367"/>
    </source>
</evidence>
<dbReference type="SUPFAM" id="SSF81324">
    <property type="entry name" value="Voltage-gated potassium channels"/>
    <property type="match status" value="1"/>
</dbReference>
<dbReference type="InterPro" id="IPR006153">
    <property type="entry name" value="Cation/H_exchanger_TM"/>
</dbReference>
<dbReference type="Gene3D" id="1.20.120.350">
    <property type="entry name" value="Voltage-gated potassium channels. Chain C"/>
    <property type="match status" value="1"/>
</dbReference>
<dbReference type="GO" id="GO:0051453">
    <property type="term" value="P:regulation of intracellular pH"/>
    <property type="evidence" value="ECO:0000318"/>
    <property type="project" value="GO_Central"/>
</dbReference>
<dbReference type="GO" id="GO:0031514">
    <property type="term" value="C:motile cilium"/>
    <property type="evidence" value="ECO:0007669"/>
    <property type="project" value="UniProtKB-ARBA"/>
</dbReference>
<sequence>TAGIFFFSGCHKPWVVSLSIISSIQNYHLLFYMEYKKFNHPFCVAKKSVIFYNASHFQLTILSTFCYQLPFVKHIAEIDPVLFLHLFTPVIIFTASFEMDFYIFRKSFWQVLVLAVPGFLMNCGFLGWLTFKINKYNWSWDDSMLFGIILSTTDPILSVAAVKNIGLSKIVTNLIKGESLFNDATTVIIFELYRDLVHQSHQETSNFNILKEIFVQLILKFFASIAFGFLSSKLVSYWLAHIFNDGIIEVILSFSMAYVIFFLAEWFGMSGVISLCMLGLLLDSVSFSPGMDAFLYKFWAMLTFLAHIMIYLIMGIVIAQKTFPYINTRGFFSVITVYLSLNLVRALVILTLSPFLSRLGYGFNWRWGAVLVWSGMRGTFTLNMALALSQTPSITAADLQVKTMIFIFVLQNACLLIDCALNKWVLHLCLCNITLPKRMAMHNAVQRIRQMEANAFSMLKLDRFLADANWTMAEDSMTIEYPYKLDTEEIRQLSKTLKCPDCDADIAFERSPQQIADIMEEARLRLLTAQIASYQKQYNSGMLNQEAAQTLIGAAESYVDIEGKFMNIHEVKTYWESKGMLVTMKKWLSDWVYNVKDETTKAPKNKFLRLCHQIVFMEEFEYISTMITYLNSVPIILNFITSVNAEYLPQLKMCNYYFLCLYIGEAALKALAMGRTYIYYHWNQFDLIVIVVGIIDVMIINLFKNMTPSYPMINTIRIFRFGRLLRVFRLFKLTLPTLIFVLDKQINKQLTFRYDIAKGYVQGEEDIKRLIEQISGHEKVYIEITKILEKNKQEAMKELGLMQRDYPEIVTAVKTRQAVQTVLNTASETLKFMISGGIVDRNEGAELHKVILVKKKHLAKLPPTIAPPTAQQLLHNVMWLQDNKNQIEFIQKKAKILYYDYGDIICEEGELPQGIHLIVSGMIKVRSNVMKEGAKKTTHGHTAASSYTDYMVTGAIIGELNCLTKQEMEYAVSCETAVQTCFISIDDLLEAFDRFLEPPSLEYKIWLKIALDIALKTYKENLPNQDWSYKLCAQYSNMYVVDVLNHTKCDIYDEAMDDVILVHGTVQDCQLGQRYCAPCILPKTCHQSPYFADFHFSRVVLERNPRNK</sequence>
<feature type="transmembrane region" description="Helical" evidence="21">
    <location>
        <begin position="49"/>
        <end position="70"/>
    </location>
</feature>
<dbReference type="HOGENOM" id="CLU_003400_1_0_1"/>
<dbReference type="InterPro" id="IPR018490">
    <property type="entry name" value="cNMP-bd_dom_sf"/>
</dbReference>
<evidence type="ECO:0000256" key="12">
    <source>
        <dbReference type="ARBA" id="ARBA00023201"/>
    </source>
</evidence>
<dbReference type="Pfam" id="PF00520">
    <property type="entry name" value="Ion_trans"/>
    <property type="match status" value="1"/>
</dbReference>
<keyword evidence="3" id="KW-0050">Antiport</keyword>
<evidence type="ECO:0000256" key="15">
    <source>
        <dbReference type="ARBA" id="ARBA00060429"/>
    </source>
</evidence>
<keyword evidence="10" id="KW-0969">Cilium</keyword>
<protein>
    <recommendedName>
        <fullName evidence="17">Solute carrier family 9 member C1</fullName>
    </recommendedName>
    <alternativeName>
        <fullName evidence="20">Na(+)/H(+) exchanger 10</fullName>
    </alternativeName>
    <alternativeName>
        <fullName evidence="19">Sodium/hydrogen exchanger 10</fullName>
    </alternativeName>
    <alternativeName>
        <fullName evidence="18">Sperm-specific Na(+)/H(+) exchanger</fullName>
    </alternativeName>
</protein>
<dbReference type="AlphaFoldDB" id="G1KPN2"/>
<evidence type="ECO:0000256" key="17">
    <source>
        <dbReference type="ARBA" id="ARBA00072794"/>
    </source>
</evidence>
<feature type="transmembrane region" description="Helical" evidence="21">
    <location>
        <begin position="684"/>
        <end position="703"/>
    </location>
</feature>
<keyword evidence="8" id="KW-0915">Sodium</keyword>
<dbReference type="PANTHER" id="PTHR10110:SF86">
    <property type="entry name" value="SODIUM_HYDROGEN EXCHANGER 7"/>
    <property type="match status" value="1"/>
</dbReference>
<feature type="transmembrane region" description="Helical" evidence="21">
    <location>
        <begin position="294"/>
        <end position="319"/>
    </location>
</feature>
<dbReference type="InterPro" id="IPR000595">
    <property type="entry name" value="cNMP-bd_dom"/>
</dbReference>
<dbReference type="eggNOG" id="KOG2301">
    <property type="taxonomic scope" value="Eukaryota"/>
</dbReference>
<evidence type="ECO:0000259" key="22">
    <source>
        <dbReference type="PROSITE" id="PS50042"/>
    </source>
</evidence>
<keyword evidence="6" id="KW-0282">Flagellum</keyword>
<organism evidence="23 24">
    <name type="scientific">Anolis carolinensis</name>
    <name type="common">Green anole</name>
    <name type="synonym">American chameleon</name>
    <dbReference type="NCBI Taxonomy" id="28377"/>
    <lineage>
        <taxon>Eukaryota</taxon>
        <taxon>Metazoa</taxon>
        <taxon>Chordata</taxon>
        <taxon>Craniata</taxon>
        <taxon>Vertebrata</taxon>
        <taxon>Euteleostomi</taxon>
        <taxon>Lepidosauria</taxon>
        <taxon>Squamata</taxon>
        <taxon>Bifurcata</taxon>
        <taxon>Unidentata</taxon>
        <taxon>Episquamata</taxon>
        <taxon>Toxicofera</taxon>
        <taxon>Iguania</taxon>
        <taxon>Dactyloidae</taxon>
        <taxon>Anolis</taxon>
    </lineage>
</organism>
<dbReference type="Gene3D" id="2.60.120.10">
    <property type="entry name" value="Jelly Rolls"/>
    <property type="match status" value="1"/>
</dbReference>
<proteinExistence type="inferred from homology"/>
<feature type="transmembrane region" description="Helical" evidence="21">
    <location>
        <begin position="14"/>
        <end position="33"/>
    </location>
</feature>
<dbReference type="FunFam" id="2.60.120.10:FF:000067">
    <property type="entry name" value="Solute carrier family 9 member C1"/>
    <property type="match status" value="1"/>
</dbReference>
<dbReference type="STRING" id="28377.ENSACAP00000013973"/>
<keyword evidence="7 21" id="KW-1133">Transmembrane helix</keyword>
<feature type="transmembrane region" description="Helical" evidence="21">
    <location>
        <begin position="82"/>
        <end position="104"/>
    </location>
</feature>
<evidence type="ECO:0000256" key="10">
    <source>
        <dbReference type="ARBA" id="ARBA00023069"/>
    </source>
</evidence>
<reference evidence="23" key="2">
    <citation type="submission" date="2025-08" db="UniProtKB">
        <authorList>
            <consortium name="Ensembl"/>
        </authorList>
    </citation>
    <scope>IDENTIFICATION</scope>
</reference>
<dbReference type="InterPro" id="IPR018422">
    <property type="entry name" value="Cation/H_exchanger_CPA1"/>
</dbReference>
<dbReference type="Ensembl" id="ENSACAT00000014259.3">
    <property type="protein sequence ID" value="ENSACAP00000013973.3"/>
    <property type="gene ID" value="ENSACAG00000014191.3"/>
</dbReference>
<evidence type="ECO:0000256" key="19">
    <source>
        <dbReference type="ARBA" id="ARBA00077858"/>
    </source>
</evidence>
<dbReference type="Bgee" id="ENSACAG00000014191">
    <property type="expression patterns" value="Expressed in testis and 3 other cell types or tissues"/>
</dbReference>
<dbReference type="Pfam" id="PF00027">
    <property type="entry name" value="cNMP_binding"/>
    <property type="match status" value="1"/>
</dbReference>
<dbReference type="eggNOG" id="KOG1965">
    <property type="taxonomic scope" value="Eukaryota"/>
</dbReference>
<evidence type="ECO:0000256" key="4">
    <source>
        <dbReference type="ARBA" id="ARBA00022475"/>
    </source>
</evidence>
<comment type="subunit">
    <text evidence="16">Interacts with soluble adenylyl cyclase (sAC).</text>
</comment>
<keyword evidence="5 21" id="KW-0812">Transmembrane</keyword>
<accession>G1KPN2</accession>
<keyword evidence="2" id="KW-0813">Transport</keyword>
<feature type="transmembrane region" description="Helical" evidence="21">
    <location>
        <begin position="331"/>
        <end position="356"/>
    </location>
</feature>
<evidence type="ECO:0000256" key="16">
    <source>
        <dbReference type="ARBA" id="ARBA00062754"/>
    </source>
</evidence>
<feature type="transmembrane region" description="Helical" evidence="21">
    <location>
        <begin position="656"/>
        <end position="678"/>
    </location>
</feature>
<dbReference type="GO" id="GO:0071805">
    <property type="term" value="P:potassium ion transmembrane transport"/>
    <property type="evidence" value="ECO:0000318"/>
    <property type="project" value="GO_Central"/>
</dbReference>
<feature type="transmembrane region" description="Helical" evidence="21">
    <location>
        <begin position="724"/>
        <end position="742"/>
    </location>
</feature>
<reference evidence="23 24" key="1">
    <citation type="submission" date="2009-12" db="EMBL/GenBank/DDBJ databases">
        <title>The Genome Sequence of Anolis carolinensis (Green Anole Lizard).</title>
        <authorList>
            <consortium name="The Genome Sequencing Platform"/>
            <person name="Di Palma F."/>
            <person name="Alfoldi J."/>
            <person name="Heiman D."/>
            <person name="Young S."/>
            <person name="Grabherr M."/>
            <person name="Johnson J."/>
            <person name="Lander E.S."/>
            <person name="Lindblad-Toh K."/>
        </authorList>
    </citation>
    <scope>NUCLEOTIDE SEQUENCE [LARGE SCALE GENOMIC DNA]</scope>
    <source>
        <strain evidence="23 24">JBL SC #1</strain>
    </source>
</reference>
<dbReference type="PROSITE" id="PS50042">
    <property type="entry name" value="CNMP_BINDING_3"/>
    <property type="match status" value="1"/>
</dbReference>
<keyword evidence="4" id="KW-1003">Cell membrane</keyword>
<keyword evidence="11 21" id="KW-0472">Membrane</keyword>
<keyword evidence="9" id="KW-0406">Ion transport</keyword>
<evidence type="ECO:0000256" key="5">
    <source>
        <dbReference type="ARBA" id="ARBA00022692"/>
    </source>
</evidence>
<keyword evidence="12" id="KW-0739">Sodium transport</keyword>
<dbReference type="GO" id="GO:0098719">
    <property type="term" value="P:sodium ion import across plasma membrane"/>
    <property type="evidence" value="ECO:0000318"/>
    <property type="project" value="GO_Central"/>
</dbReference>
<dbReference type="InterPro" id="IPR014710">
    <property type="entry name" value="RmlC-like_jellyroll"/>
</dbReference>
<evidence type="ECO:0000256" key="3">
    <source>
        <dbReference type="ARBA" id="ARBA00022449"/>
    </source>
</evidence>
<dbReference type="InParanoid" id="G1KPN2"/>
<dbReference type="Proteomes" id="UP000001646">
    <property type="component" value="Chromosome 1"/>
</dbReference>
<dbReference type="Pfam" id="PF00999">
    <property type="entry name" value="Na_H_Exchanger"/>
    <property type="match status" value="1"/>
</dbReference>
<dbReference type="InterPro" id="IPR027359">
    <property type="entry name" value="Volt_channel_dom_sf"/>
</dbReference>
<dbReference type="GO" id="GO:0015385">
    <property type="term" value="F:sodium:proton antiporter activity"/>
    <property type="evidence" value="ECO:0000318"/>
    <property type="project" value="GO_Central"/>
</dbReference>
<evidence type="ECO:0000256" key="21">
    <source>
        <dbReference type="SAM" id="Phobius"/>
    </source>
</evidence>
<dbReference type="GO" id="GO:0015386">
    <property type="term" value="F:potassium:proton antiporter activity"/>
    <property type="evidence" value="ECO:0000318"/>
    <property type="project" value="GO_Central"/>
</dbReference>
<dbReference type="CDD" id="cd00038">
    <property type="entry name" value="CAP_ED"/>
    <property type="match status" value="1"/>
</dbReference>
<evidence type="ECO:0000256" key="13">
    <source>
        <dbReference type="ARBA" id="ARBA00023273"/>
    </source>
</evidence>
<evidence type="ECO:0000256" key="18">
    <source>
        <dbReference type="ARBA" id="ARBA00077734"/>
    </source>
</evidence>
<feature type="domain" description="Cyclic nucleotide-binding" evidence="22">
    <location>
        <begin position="899"/>
        <end position="986"/>
    </location>
</feature>
<dbReference type="GeneTree" id="ENSGT00940000167440"/>
<evidence type="ECO:0000256" key="20">
    <source>
        <dbReference type="ARBA" id="ARBA00083897"/>
    </source>
</evidence>
<dbReference type="SUPFAM" id="SSF51206">
    <property type="entry name" value="cAMP-binding domain-like"/>
    <property type="match status" value="1"/>
</dbReference>
<dbReference type="Gene3D" id="6.10.140.1330">
    <property type="match status" value="1"/>
</dbReference>
<keyword evidence="13" id="KW-0966">Cell projection</keyword>
<name>G1KPN2_ANOCA</name>
<evidence type="ECO:0000256" key="14">
    <source>
        <dbReference type="ARBA" id="ARBA00054906"/>
    </source>
</evidence>
<evidence type="ECO:0000256" key="8">
    <source>
        <dbReference type="ARBA" id="ARBA00023053"/>
    </source>
</evidence>
<comment type="function">
    <text evidence="14">Sperm-specific solute carrier involved in intracellular pH regulation of spermatozoa. Required for sperm motility and fertility. Involved in sperm cell hyperactivation, a step needed for sperm motility which is essential late in the preparation of sperm for fertilization. Required for the expression and bicarbonate regulation of the soluble adenylyl cyclase (sAC).</text>
</comment>
<dbReference type="InterPro" id="IPR005821">
    <property type="entry name" value="Ion_trans_dom"/>
</dbReference>
<evidence type="ECO:0000313" key="24">
    <source>
        <dbReference type="Proteomes" id="UP000001646"/>
    </source>
</evidence>
<dbReference type="GO" id="GO:0005216">
    <property type="term" value="F:monoatomic ion channel activity"/>
    <property type="evidence" value="ECO:0007669"/>
    <property type="project" value="InterPro"/>
</dbReference>
<dbReference type="PANTHER" id="PTHR10110">
    <property type="entry name" value="SODIUM/HYDROGEN EXCHANGER"/>
    <property type="match status" value="1"/>
</dbReference>
<reference evidence="23" key="3">
    <citation type="submission" date="2025-09" db="UniProtKB">
        <authorList>
            <consortium name="Ensembl"/>
        </authorList>
    </citation>
    <scope>IDENTIFICATION</scope>
</reference>
<dbReference type="FunFam" id="1.20.120.350:FF:000050">
    <property type="entry name" value="Solute carrier family 9 member C1"/>
    <property type="match status" value="1"/>
</dbReference>
<evidence type="ECO:0000256" key="2">
    <source>
        <dbReference type="ARBA" id="ARBA00022448"/>
    </source>
</evidence>
<feature type="transmembrane region" description="Helical" evidence="21">
    <location>
        <begin position="259"/>
        <end position="282"/>
    </location>
</feature>
<dbReference type="GO" id="GO:0005886">
    <property type="term" value="C:plasma membrane"/>
    <property type="evidence" value="ECO:0000318"/>
    <property type="project" value="GO_Central"/>
</dbReference>
<evidence type="ECO:0000256" key="9">
    <source>
        <dbReference type="ARBA" id="ARBA00023065"/>
    </source>
</evidence>
<keyword evidence="24" id="KW-1185">Reference proteome</keyword>
<evidence type="ECO:0000256" key="6">
    <source>
        <dbReference type="ARBA" id="ARBA00022846"/>
    </source>
</evidence>
<comment type="similarity">
    <text evidence="1">Belongs to the monovalent cation:proton antiporter 1 (CPA1) transporter (TC 2.A.36) family.</text>
</comment>
<feature type="transmembrane region" description="Helical" evidence="21">
    <location>
        <begin position="111"/>
        <end position="131"/>
    </location>
</feature>
<feature type="transmembrane region" description="Helical" evidence="21">
    <location>
        <begin position="143"/>
        <end position="162"/>
    </location>
</feature>
<evidence type="ECO:0000256" key="11">
    <source>
        <dbReference type="ARBA" id="ARBA00023136"/>
    </source>
</evidence>
<evidence type="ECO:0000313" key="23">
    <source>
        <dbReference type="Ensembl" id="ENSACAP00000013973.3"/>
    </source>
</evidence>